<keyword evidence="3" id="KW-1185">Reference proteome</keyword>
<feature type="signal peptide" evidence="1">
    <location>
        <begin position="1"/>
        <end position="31"/>
    </location>
</feature>
<comment type="caution">
    <text evidence="2">The sequence shown here is derived from an EMBL/GenBank/DDBJ whole genome shotgun (WGS) entry which is preliminary data.</text>
</comment>
<feature type="chain" id="PRO_5032766976" evidence="1">
    <location>
        <begin position="32"/>
        <end position="118"/>
    </location>
</feature>
<dbReference type="RefSeq" id="WP_163519049.1">
    <property type="nucleotide sequence ID" value="NZ_JTCM02000052.1"/>
</dbReference>
<evidence type="ECO:0000313" key="3">
    <source>
        <dbReference type="Proteomes" id="UP000031549"/>
    </source>
</evidence>
<organism evidence="2 3">
    <name type="scientific">Hassallia byssoidea VB512170</name>
    <dbReference type="NCBI Taxonomy" id="1304833"/>
    <lineage>
        <taxon>Bacteria</taxon>
        <taxon>Bacillati</taxon>
        <taxon>Cyanobacteriota</taxon>
        <taxon>Cyanophyceae</taxon>
        <taxon>Nostocales</taxon>
        <taxon>Tolypothrichaceae</taxon>
        <taxon>Hassallia</taxon>
    </lineage>
</organism>
<accession>A0A846HBY8</accession>
<proteinExistence type="predicted"/>
<evidence type="ECO:0000256" key="1">
    <source>
        <dbReference type="SAM" id="SignalP"/>
    </source>
</evidence>
<dbReference type="EMBL" id="JTCM02000052">
    <property type="protein sequence ID" value="NEU74895.1"/>
    <property type="molecule type" value="Genomic_DNA"/>
</dbReference>
<evidence type="ECO:0000313" key="2">
    <source>
        <dbReference type="EMBL" id="NEU74895.1"/>
    </source>
</evidence>
<sequence>MNRKLILTLLSSPTIFASMMSIIGVVNPAHASQPVLRMKDGQACVRHPHAGYKNFVCTRVSQTTPPPKVSSVQQSDKNVAMLDFSEEESHEAIVLFGCDCPYCVNTLRNLKGGQPLVY</sequence>
<reference evidence="2 3" key="1">
    <citation type="journal article" date="2015" name="Genome Announc.">
        <title>Draft Genome Sequence of Cyanobacterium Hassallia byssoidea Strain VB512170, Isolated from Monuments in India.</title>
        <authorList>
            <person name="Singh D."/>
            <person name="Chandrababunaidu M.M."/>
            <person name="Panda A."/>
            <person name="Sen D."/>
            <person name="Bhattacharyya S."/>
            <person name="Adhikary S.P."/>
            <person name="Tripathy S."/>
        </authorList>
    </citation>
    <scope>NUCLEOTIDE SEQUENCE [LARGE SCALE GENOMIC DNA]</scope>
    <source>
        <strain evidence="2 3">VB512170</strain>
    </source>
</reference>
<dbReference type="Proteomes" id="UP000031549">
    <property type="component" value="Unassembled WGS sequence"/>
</dbReference>
<protein>
    <submittedName>
        <fullName evidence="2">Uncharacterized protein</fullName>
    </submittedName>
</protein>
<gene>
    <name evidence="2" type="ORF">PI95_020635</name>
</gene>
<name>A0A846HBY8_9CYAN</name>
<dbReference type="AlphaFoldDB" id="A0A846HBY8"/>
<keyword evidence="1" id="KW-0732">Signal</keyword>